<reference evidence="5 6" key="1">
    <citation type="submission" date="2017-10" db="EMBL/GenBank/DDBJ databases">
        <title>Bifidobacterium xylocopum sp. nov. and Bifidobacterium aemilianum sp. nov., from the carpenter bee (Xylocopa violacea) digestive tract.</title>
        <authorList>
            <person name="Alberoni D."/>
            <person name="Baffoni L."/>
            <person name="Di Gioia D."/>
            <person name="Gaggia F."/>
            <person name="Biavati B."/>
        </authorList>
    </citation>
    <scope>NUCLEOTIDE SEQUENCE [LARGE SCALE GENOMIC DNA]</scope>
    <source>
        <strain evidence="5 6">XV10</strain>
    </source>
</reference>
<feature type="domain" description="PD-(D/E)XK endonuclease-like" evidence="4">
    <location>
        <begin position="21"/>
        <end position="236"/>
    </location>
</feature>
<name>A0A366K9Q8_9BIFI</name>
<dbReference type="EMBL" id="PDCG01000001">
    <property type="protein sequence ID" value="RBP98480.1"/>
    <property type="molecule type" value="Genomic_DNA"/>
</dbReference>
<dbReference type="RefSeq" id="WP_113859454.1">
    <property type="nucleotide sequence ID" value="NZ_PDCG01000001.1"/>
</dbReference>
<protein>
    <recommendedName>
        <fullName evidence="4">PD-(D/E)XK endonuclease-like domain-containing protein</fullName>
    </recommendedName>
</protein>
<evidence type="ECO:0000256" key="1">
    <source>
        <dbReference type="ARBA" id="ARBA00022763"/>
    </source>
</evidence>
<organism evidence="5 6">
    <name type="scientific">Bifidobacterium aemilianum</name>
    <dbReference type="NCBI Taxonomy" id="2493120"/>
    <lineage>
        <taxon>Bacteria</taxon>
        <taxon>Bacillati</taxon>
        <taxon>Actinomycetota</taxon>
        <taxon>Actinomycetes</taxon>
        <taxon>Bifidobacteriales</taxon>
        <taxon>Bifidobacteriaceae</taxon>
        <taxon>Bifidobacterium</taxon>
    </lineage>
</organism>
<sequence length="278" mass="31192">MVAEIREMPDKDYFALDAVDQSALKRFMVSPLAYVDYLEHGLDVSSAALSFGTLAHGLVLGTGGEVALKPNLRTKAGKEEMAVLQAKGVTVVSQDDMDLARRMSKMTAPYFQAIPGRGEVAVLADDPVSGLALKGKYDWLPDGPDEDGVLRIRDYKTTADDPRDFPRVAARLGYHIQAAFYMMLYRLTGYEGPIGFEFVVQEKKRPYDFMVWRFSEGCEEVSMASEHIAQALDELAAFKRDSPDGWRQRMAGYGLDKTPKEVTFTSWQIEREYEEMEA</sequence>
<dbReference type="InterPro" id="IPR011604">
    <property type="entry name" value="PDDEXK-like_dom_sf"/>
</dbReference>
<evidence type="ECO:0000256" key="2">
    <source>
        <dbReference type="ARBA" id="ARBA00022806"/>
    </source>
</evidence>
<dbReference type="GO" id="GO:0004386">
    <property type="term" value="F:helicase activity"/>
    <property type="evidence" value="ECO:0007669"/>
    <property type="project" value="UniProtKB-KW"/>
</dbReference>
<keyword evidence="6" id="KW-1185">Reference proteome</keyword>
<dbReference type="Proteomes" id="UP000252530">
    <property type="component" value="Unassembled WGS sequence"/>
</dbReference>
<keyword evidence="2" id="KW-0378">Hydrolase</keyword>
<evidence type="ECO:0000256" key="3">
    <source>
        <dbReference type="ARBA" id="ARBA00023204"/>
    </source>
</evidence>
<keyword evidence="2" id="KW-0547">Nucleotide-binding</keyword>
<dbReference type="Pfam" id="PF12705">
    <property type="entry name" value="PDDEXK_1"/>
    <property type="match status" value="1"/>
</dbReference>
<dbReference type="Gene3D" id="3.90.320.10">
    <property type="match status" value="1"/>
</dbReference>
<dbReference type="AlphaFoldDB" id="A0A366K9Q8"/>
<evidence type="ECO:0000313" key="5">
    <source>
        <dbReference type="EMBL" id="RBP98480.1"/>
    </source>
</evidence>
<keyword evidence="1" id="KW-0227">DNA damage</keyword>
<proteinExistence type="predicted"/>
<dbReference type="GO" id="GO:0006281">
    <property type="term" value="P:DNA repair"/>
    <property type="evidence" value="ECO:0007669"/>
    <property type="project" value="UniProtKB-KW"/>
</dbReference>
<accession>A0A366K9Q8</accession>
<keyword evidence="2" id="KW-0347">Helicase</keyword>
<keyword evidence="2" id="KW-0067">ATP-binding</keyword>
<dbReference type="OrthoDB" id="3292504at2"/>
<dbReference type="InterPro" id="IPR038726">
    <property type="entry name" value="PDDEXK_AddAB-type"/>
</dbReference>
<evidence type="ECO:0000259" key="4">
    <source>
        <dbReference type="Pfam" id="PF12705"/>
    </source>
</evidence>
<keyword evidence="3" id="KW-0234">DNA repair</keyword>
<gene>
    <name evidence="5" type="ORF">CRD60_01030</name>
</gene>
<evidence type="ECO:0000313" key="6">
    <source>
        <dbReference type="Proteomes" id="UP000252530"/>
    </source>
</evidence>
<comment type="caution">
    <text evidence="5">The sequence shown here is derived from an EMBL/GenBank/DDBJ whole genome shotgun (WGS) entry which is preliminary data.</text>
</comment>